<evidence type="ECO:0000256" key="1">
    <source>
        <dbReference type="ARBA" id="ARBA00010457"/>
    </source>
</evidence>
<gene>
    <name evidence="3" type="ORF">ACFOSH_24565</name>
</gene>
<evidence type="ECO:0000256" key="2">
    <source>
        <dbReference type="SAM" id="SignalP"/>
    </source>
</evidence>
<organism evidence="3 4">
    <name type="scientific">Amycolatopsis speibonae</name>
    <dbReference type="NCBI Taxonomy" id="1450224"/>
    <lineage>
        <taxon>Bacteria</taxon>
        <taxon>Bacillati</taxon>
        <taxon>Actinomycetota</taxon>
        <taxon>Actinomycetes</taxon>
        <taxon>Pseudonocardiales</taxon>
        <taxon>Pseudonocardiaceae</taxon>
        <taxon>Amycolatopsis</taxon>
    </lineage>
</organism>
<keyword evidence="2" id="KW-0732">Signal</keyword>
<sequence>MKPESAALYLIILMSALAGCSGESGQAPAPSLPTVDSRTTTLQGSFQTLNHRPANDQTALPALITYRTDLVPPGAKVTVRVRTAGKQTSVTMTTKGLNPGRMYTAHAHAKPCGVDPNGSGPHYQNVKDTVRPSVDPAYANPANELWLDLMIDANGLGETTSNVSWIFREKEANSVVLHVGHTKTAAGVAGTAGERIACVTTEFGR</sequence>
<proteinExistence type="inferred from homology"/>
<feature type="signal peptide" evidence="2">
    <location>
        <begin position="1"/>
        <end position="18"/>
    </location>
</feature>
<evidence type="ECO:0000313" key="4">
    <source>
        <dbReference type="Proteomes" id="UP001595645"/>
    </source>
</evidence>
<protein>
    <submittedName>
        <fullName evidence="3">Superoxide dismutase</fullName>
    </submittedName>
</protein>
<evidence type="ECO:0000313" key="3">
    <source>
        <dbReference type="EMBL" id="MFC3452622.1"/>
    </source>
</evidence>
<feature type="chain" id="PRO_5047106271" evidence="2">
    <location>
        <begin position="19"/>
        <end position="205"/>
    </location>
</feature>
<comment type="similarity">
    <text evidence="1">Belongs to the Cu-Zn superoxide dismutase family.</text>
</comment>
<dbReference type="RefSeq" id="WP_378241395.1">
    <property type="nucleotide sequence ID" value="NZ_JBHRWK010000038.1"/>
</dbReference>
<dbReference type="PROSITE" id="PS51257">
    <property type="entry name" value="PROKAR_LIPOPROTEIN"/>
    <property type="match status" value="1"/>
</dbReference>
<dbReference type="Gene3D" id="2.60.40.200">
    <property type="entry name" value="Superoxide dismutase, copper/zinc binding domain"/>
    <property type="match status" value="1"/>
</dbReference>
<name>A0ABV7P2E9_9PSEU</name>
<reference evidence="4" key="1">
    <citation type="journal article" date="2019" name="Int. J. Syst. Evol. Microbiol.">
        <title>The Global Catalogue of Microorganisms (GCM) 10K type strain sequencing project: providing services to taxonomists for standard genome sequencing and annotation.</title>
        <authorList>
            <consortium name="The Broad Institute Genomics Platform"/>
            <consortium name="The Broad Institute Genome Sequencing Center for Infectious Disease"/>
            <person name="Wu L."/>
            <person name="Ma J."/>
        </authorList>
    </citation>
    <scope>NUCLEOTIDE SEQUENCE [LARGE SCALE GENOMIC DNA]</scope>
    <source>
        <strain evidence="4">CGMCC 4.7676</strain>
    </source>
</reference>
<dbReference type="EMBL" id="JBHRWK010000038">
    <property type="protein sequence ID" value="MFC3452622.1"/>
    <property type="molecule type" value="Genomic_DNA"/>
</dbReference>
<comment type="caution">
    <text evidence="3">The sequence shown here is derived from an EMBL/GenBank/DDBJ whole genome shotgun (WGS) entry which is preliminary data.</text>
</comment>
<keyword evidence="4" id="KW-1185">Reference proteome</keyword>
<dbReference type="SUPFAM" id="SSF49329">
    <property type="entry name" value="Cu,Zn superoxide dismutase-like"/>
    <property type="match status" value="1"/>
</dbReference>
<accession>A0ABV7P2E9</accession>
<dbReference type="Proteomes" id="UP001595645">
    <property type="component" value="Unassembled WGS sequence"/>
</dbReference>
<dbReference type="InterPro" id="IPR036423">
    <property type="entry name" value="SOD-like_Cu/Zn_dom_sf"/>
</dbReference>